<reference evidence="4" key="1">
    <citation type="submission" date="2016-10" db="EMBL/GenBank/DDBJ databases">
        <authorList>
            <person name="Varghese N."/>
            <person name="Submissions S."/>
        </authorList>
    </citation>
    <scope>NUCLEOTIDE SEQUENCE [LARGE SCALE GENOMIC DNA]</scope>
    <source>
        <strain evidence="4">DSM 173</strain>
    </source>
</reference>
<evidence type="ECO:0000313" key="4">
    <source>
        <dbReference type="Proteomes" id="UP000198672"/>
    </source>
</evidence>
<dbReference type="InterPro" id="IPR033913">
    <property type="entry name" value="MTH1175_dom"/>
</dbReference>
<sequence>MKIAITAETDQGLASPVAQHFGHAPHFVLATVEAGAVSTVEVIANPFAEAHEPGQIPTFIHEQGAQVMISGGMGGRAIAFFNEAGVATATGATGTVGEALQAYLSGTLPGAAPCAESVAHGHG</sequence>
<name>A0A1H3CMJ7_ALLWA</name>
<organism evidence="3 4">
    <name type="scientific">Allochromatium warmingii</name>
    <name type="common">Chromatium warmingii</name>
    <dbReference type="NCBI Taxonomy" id="61595"/>
    <lineage>
        <taxon>Bacteria</taxon>
        <taxon>Pseudomonadati</taxon>
        <taxon>Pseudomonadota</taxon>
        <taxon>Gammaproteobacteria</taxon>
        <taxon>Chromatiales</taxon>
        <taxon>Chromatiaceae</taxon>
        <taxon>Allochromatium</taxon>
    </lineage>
</organism>
<dbReference type="InterPro" id="IPR036105">
    <property type="entry name" value="DiNase_FeMo-co_biosyn_sf"/>
</dbReference>
<dbReference type="EMBL" id="FNOW01000006">
    <property type="protein sequence ID" value="SDX54814.1"/>
    <property type="molecule type" value="Genomic_DNA"/>
</dbReference>
<accession>A0A1H3CMJ7</accession>
<dbReference type="RefSeq" id="WP_091332298.1">
    <property type="nucleotide sequence ID" value="NZ_FNOW01000006.1"/>
</dbReference>
<evidence type="ECO:0000259" key="2">
    <source>
        <dbReference type="Pfam" id="PF02579"/>
    </source>
</evidence>
<proteinExistence type="predicted"/>
<dbReference type="STRING" id="61595.SAMN05421644_10653"/>
<evidence type="ECO:0000313" key="3">
    <source>
        <dbReference type="EMBL" id="SDX54814.1"/>
    </source>
</evidence>
<dbReference type="PANTHER" id="PTHR42983:SF1">
    <property type="entry name" value="IRON-MOLYBDENUM PROTEIN"/>
    <property type="match status" value="1"/>
</dbReference>
<keyword evidence="4" id="KW-1185">Reference proteome</keyword>
<protein>
    <submittedName>
        <fullName evidence="3">Predicted Fe-Mo cluster-binding protein, NifX family</fullName>
    </submittedName>
</protein>
<dbReference type="OrthoDB" id="280278at2"/>
<dbReference type="InterPro" id="IPR003731">
    <property type="entry name" value="Di-Nase_FeMo-co_biosynth"/>
</dbReference>
<gene>
    <name evidence="3" type="ORF">SAMN05421644_10653</name>
</gene>
<keyword evidence="1" id="KW-0535">Nitrogen fixation</keyword>
<dbReference type="Gene3D" id="3.30.420.130">
    <property type="entry name" value="Dinitrogenase iron-molybdenum cofactor biosynthesis domain"/>
    <property type="match status" value="1"/>
</dbReference>
<dbReference type="Proteomes" id="UP000198672">
    <property type="component" value="Unassembled WGS sequence"/>
</dbReference>
<dbReference type="SUPFAM" id="SSF53146">
    <property type="entry name" value="Nitrogenase accessory factor-like"/>
    <property type="match status" value="1"/>
</dbReference>
<dbReference type="Pfam" id="PF02579">
    <property type="entry name" value="Nitro_FeMo-Co"/>
    <property type="match status" value="1"/>
</dbReference>
<dbReference type="CDD" id="cd00851">
    <property type="entry name" value="MTH1175"/>
    <property type="match status" value="1"/>
</dbReference>
<dbReference type="AlphaFoldDB" id="A0A1H3CMJ7"/>
<dbReference type="PANTHER" id="PTHR42983">
    <property type="entry name" value="DINITROGENASE IRON-MOLYBDENUM COFACTOR PROTEIN-RELATED"/>
    <property type="match status" value="1"/>
</dbReference>
<feature type="domain" description="Dinitrogenase iron-molybdenum cofactor biosynthesis" evidence="2">
    <location>
        <begin position="15"/>
        <end position="104"/>
    </location>
</feature>
<evidence type="ECO:0000256" key="1">
    <source>
        <dbReference type="ARBA" id="ARBA00023231"/>
    </source>
</evidence>